<dbReference type="Pfam" id="PF00440">
    <property type="entry name" value="TetR_N"/>
    <property type="match status" value="1"/>
</dbReference>
<dbReference type="SUPFAM" id="SSF46689">
    <property type="entry name" value="Homeodomain-like"/>
    <property type="match status" value="1"/>
</dbReference>
<evidence type="ECO:0000256" key="3">
    <source>
        <dbReference type="SAM" id="MobiDB-lite"/>
    </source>
</evidence>
<reference evidence="5 6" key="1">
    <citation type="submission" date="2019-04" db="EMBL/GenBank/DDBJ databases">
        <title>Herbidospora sp. NEAU-GS14.nov., a novel actinomycete isolated from soil.</title>
        <authorList>
            <person name="Han L."/>
        </authorList>
    </citation>
    <scope>NUCLEOTIDE SEQUENCE [LARGE SCALE GENOMIC DNA]</scope>
    <source>
        <strain evidence="5 6">NEAU-GS14</strain>
    </source>
</reference>
<name>A0A4U3MKK9_9ACTN</name>
<dbReference type="Gene3D" id="1.10.357.10">
    <property type="entry name" value="Tetracycline Repressor, domain 2"/>
    <property type="match status" value="1"/>
</dbReference>
<protein>
    <submittedName>
        <fullName evidence="5">TetR/AcrR family transcriptional regulator</fullName>
    </submittedName>
</protein>
<organism evidence="5 6">
    <name type="scientific">Herbidospora galbida</name>
    <dbReference type="NCBI Taxonomy" id="2575442"/>
    <lineage>
        <taxon>Bacteria</taxon>
        <taxon>Bacillati</taxon>
        <taxon>Actinomycetota</taxon>
        <taxon>Actinomycetes</taxon>
        <taxon>Streptosporangiales</taxon>
        <taxon>Streptosporangiaceae</taxon>
        <taxon>Herbidospora</taxon>
    </lineage>
</organism>
<accession>A0A4U3MKK9</accession>
<dbReference type="RefSeq" id="WP_137246795.1">
    <property type="nucleotide sequence ID" value="NZ_SZQA01000007.1"/>
</dbReference>
<dbReference type="PANTHER" id="PTHR30055">
    <property type="entry name" value="HTH-TYPE TRANSCRIPTIONAL REGULATOR RUTR"/>
    <property type="match status" value="1"/>
</dbReference>
<evidence type="ECO:0000313" key="5">
    <source>
        <dbReference type="EMBL" id="TKK89289.1"/>
    </source>
</evidence>
<proteinExistence type="predicted"/>
<feature type="DNA-binding region" description="H-T-H motif" evidence="2">
    <location>
        <begin position="42"/>
        <end position="61"/>
    </location>
</feature>
<evidence type="ECO:0000313" key="6">
    <source>
        <dbReference type="Proteomes" id="UP000308705"/>
    </source>
</evidence>
<dbReference type="GO" id="GO:0000976">
    <property type="term" value="F:transcription cis-regulatory region binding"/>
    <property type="evidence" value="ECO:0007669"/>
    <property type="project" value="TreeGrafter"/>
</dbReference>
<evidence type="ECO:0000256" key="1">
    <source>
        <dbReference type="ARBA" id="ARBA00023125"/>
    </source>
</evidence>
<dbReference type="PANTHER" id="PTHR30055:SF242">
    <property type="entry name" value="HTH-TYPE TRANSCRIPTIONAL REPRESSOR KSTR"/>
    <property type="match status" value="1"/>
</dbReference>
<dbReference type="AlphaFoldDB" id="A0A4U3MKK9"/>
<dbReference type="OrthoDB" id="4537491at2"/>
<dbReference type="EMBL" id="SZQA01000007">
    <property type="protein sequence ID" value="TKK89289.1"/>
    <property type="molecule type" value="Genomic_DNA"/>
</dbReference>
<dbReference type="PROSITE" id="PS50977">
    <property type="entry name" value="HTH_TETR_2"/>
    <property type="match status" value="1"/>
</dbReference>
<sequence>MVTDVPGPAAPESLRKDQRERRARIVRTGLRGLSGGDYDKIKVSDVARDAEVALGTLYRYFSSKEHLFAAVFDEWQDGLRRRLDRHPPAGDTDADRLRSVLHAAIRAFQTQPQFYRLMIVLQTTDDPRAAEVYAPLDTLFADVMRAAVDGVDETVVSTLRAVADQGLRAWISGRLPIEGVYQGVDDTLGLLCPR</sequence>
<keyword evidence="6" id="KW-1185">Reference proteome</keyword>
<dbReference type="GO" id="GO:0003700">
    <property type="term" value="F:DNA-binding transcription factor activity"/>
    <property type="evidence" value="ECO:0007669"/>
    <property type="project" value="TreeGrafter"/>
</dbReference>
<dbReference type="InterPro" id="IPR009057">
    <property type="entry name" value="Homeodomain-like_sf"/>
</dbReference>
<evidence type="ECO:0000256" key="2">
    <source>
        <dbReference type="PROSITE-ProRule" id="PRU00335"/>
    </source>
</evidence>
<feature type="domain" description="HTH tetR-type" evidence="4">
    <location>
        <begin position="19"/>
        <end position="79"/>
    </location>
</feature>
<keyword evidence="1 2" id="KW-0238">DNA-binding</keyword>
<gene>
    <name evidence="5" type="ORF">FDA94_10165</name>
</gene>
<dbReference type="InterPro" id="IPR050109">
    <property type="entry name" value="HTH-type_TetR-like_transc_reg"/>
</dbReference>
<feature type="region of interest" description="Disordered" evidence="3">
    <location>
        <begin position="1"/>
        <end position="20"/>
    </location>
</feature>
<dbReference type="InterPro" id="IPR001647">
    <property type="entry name" value="HTH_TetR"/>
</dbReference>
<evidence type="ECO:0000259" key="4">
    <source>
        <dbReference type="PROSITE" id="PS50977"/>
    </source>
</evidence>
<comment type="caution">
    <text evidence="5">The sequence shown here is derived from an EMBL/GenBank/DDBJ whole genome shotgun (WGS) entry which is preliminary data.</text>
</comment>
<dbReference type="Proteomes" id="UP000308705">
    <property type="component" value="Unassembled WGS sequence"/>
</dbReference>